<protein>
    <submittedName>
        <fullName evidence="13">Zinc finger CCCH domain-containing protein 44-like isoform X1</fullName>
    </submittedName>
</protein>
<dbReference type="Gene3D" id="3.30.40.10">
    <property type="entry name" value="Zinc/RING finger domain, C3HC4 (zinc finger)"/>
    <property type="match status" value="1"/>
</dbReference>
<dbReference type="CDD" id="cd15568">
    <property type="entry name" value="PHD5_NSD"/>
    <property type="match status" value="1"/>
</dbReference>
<dbReference type="SMART" id="SM00444">
    <property type="entry name" value="GYF"/>
    <property type="match status" value="1"/>
</dbReference>
<evidence type="ECO:0000256" key="1">
    <source>
        <dbReference type="ARBA" id="ARBA00022723"/>
    </source>
</evidence>
<feature type="region of interest" description="Disordered" evidence="6">
    <location>
        <begin position="317"/>
        <end position="529"/>
    </location>
</feature>
<name>A0A6P5E9Q7_ANACO</name>
<keyword evidence="4" id="KW-0238">DNA-binding</keyword>
<evidence type="ECO:0000256" key="2">
    <source>
        <dbReference type="ARBA" id="ARBA00022771"/>
    </source>
</evidence>
<feature type="compositionally biased region" description="Polar residues" evidence="6">
    <location>
        <begin position="1371"/>
        <end position="1394"/>
    </location>
</feature>
<evidence type="ECO:0000259" key="11">
    <source>
        <dbReference type="PROSITE" id="PS51925"/>
    </source>
</evidence>
<feature type="compositionally biased region" description="Acidic residues" evidence="6">
    <location>
        <begin position="485"/>
        <end position="501"/>
    </location>
</feature>
<dbReference type="PROSITE" id="PS50103">
    <property type="entry name" value="ZF_C3H1"/>
    <property type="match status" value="1"/>
</dbReference>
<feature type="domain" description="Plus3" evidence="10">
    <location>
        <begin position="928"/>
        <end position="1061"/>
    </location>
</feature>
<feature type="domain" description="PHD-type" evidence="7">
    <location>
        <begin position="536"/>
        <end position="602"/>
    </location>
</feature>
<dbReference type="InterPro" id="IPR011011">
    <property type="entry name" value="Znf_FYVE_PHD"/>
</dbReference>
<dbReference type="InterPro" id="IPR058668">
    <property type="entry name" value="NERD_dom"/>
</dbReference>
<dbReference type="SMART" id="SM00719">
    <property type="entry name" value="Plus3"/>
    <property type="match status" value="1"/>
</dbReference>
<keyword evidence="1 5" id="KW-0479">Metal-binding</keyword>
<dbReference type="Pfam" id="PF25980">
    <property type="entry name" value="NERD_plant"/>
    <property type="match status" value="1"/>
</dbReference>
<dbReference type="InterPro" id="IPR019787">
    <property type="entry name" value="Znf_PHD-finger"/>
</dbReference>
<feature type="region of interest" description="Disordered" evidence="6">
    <location>
        <begin position="688"/>
        <end position="787"/>
    </location>
</feature>
<feature type="compositionally biased region" description="Acidic residues" evidence="6">
    <location>
        <begin position="1123"/>
        <end position="1132"/>
    </location>
</feature>
<dbReference type="Pfam" id="PF02201">
    <property type="entry name" value="SWIB"/>
    <property type="match status" value="1"/>
</dbReference>
<dbReference type="Gene3D" id="1.10.245.10">
    <property type="entry name" value="SWIB/MDM2 domain"/>
    <property type="match status" value="1"/>
</dbReference>
<dbReference type="FunFam" id="3.30.40.10:FF:000303">
    <property type="entry name" value="Zinc finger CCCH domain-containing protein 19"/>
    <property type="match status" value="1"/>
</dbReference>
<feature type="domain" description="GYF" evidence="9">
    <location>
        <begin position="1254"/>
        <end position="1308"/>
    </location>
</feature>
<dbReference type="Gene3D" id="3.30.1490.40">
    <property type="match status" value="1"/>
</dbReference>
<dbReference type="InterPro" id="IPR019786">
    <property type="entry name" value="Zinc_finger_PHD-type_CS"/>
</dbReference>
<evidence type="ECO:0000256" key="5">
    <source>
        <dbReference type="PROSITE-ProRule" id="PRU00723"/>
    </source>
</evidence>
<feature type="compositionally biased region" description="Acidic residues" evidence="6">
    <location>
        <begin position="211"/>
        <end position="221"/>
    </location>
</feature>
<keyword evidence="2 5" id="KW-0863">Zinc-finger</keyword>
<feature type="compositionally biased region" description="Acidic residues" evidence="6">
    <location>
        <begin position="163"/>
        <end position="180"/>
    </location>
</feature>
<dbReference type="OrthoDB" id="6415790at2759"/>
<evidence type="ECO:0000259" key="10">
    <source>
        <dbReference type="PROSITE" id="PS51360"/>
    </source>
</evidence>
<gene>
    <name evidence="13" type="primary">LOC109703510</name>
</gene>
<dbReference type="Pfam" id="PF02213">
    <property type="entry name" value="GYF"/>
    <property type="match status" value="1"/>
</dbReference>
<feature type="region of interest" description="Disordered" evidence="6">
    <location>
        <begin position="1116"/>
        <end position="1135"/>
    </location>
</feature>
<dbReference type="GeneID" id="109703510"/>
<dbReference type="CDD" id="cd19757">
    <property type="entry name" value="Bbox1"/>
    <property type="match status" value="1"/>
</dbReference>
<dbReference type="PROSITE" id="PS50829">
    <property type="entry name" value="GYF"/>
    <property type="match status" value="1"/>
</dbReference>
<dbReference type="InterPro" id="IPR004343">
    <property type="entry name" value="Plus-3_dom"/>
</dbReference>
<dbReference type="GO" id="GO:0003677">
    <property type="term" value="F:DNA binding"/>
    <property type="evidence" value="ECO:0007669"/>
    <property type="project" value="UniProtKB-KW"/>
</dbReference>
<dbReference type="Proteomes" id="UP000515123">
    <property type="component" value="Linkage group 25"/>
</dbReference>
<dbReference type="PROSITE" id="PS01359">
    <property type="entry name" value="ZF_PHD_1"/>
    <property type="match status" value="1"/>
</dbReference>
<feature type="compositionally biased region" description="Acidic residues" evidence="6">
    <location>
        <begin position="257"/>
        <end position="268"/>
    </location>
</feature>
<reference evidence="12" key="1">
    <citation type="journal article" date="2015" name="Nat. Genet.">
        <title>The pineapple genome and the evolution of CAM photosynthesis.</title>
        <authorList>
            <person name="Ming R."/>
            <person name="VanBuren R."/>
            <person name="Wai C.M."/>
            <person name="Tang H."/>
            <person name="Schatz M.C."/>
            <person name="Bowers J.E."/>
            <person name="Lyons E."/>
            <person name="Wang M.L."/>
            <person name="Chen J."/>
            <person name="Biggers E."/>
            <person name="Zhang J."/>
            <person name="Huang L."/>
            <person name="Zhang L."/>
            <person name="Miao W."/>
            <person name="Zhang J."/>
            <person name="Ye Z."/>
            <person name="Miao C."/>
            <person name="Lin Z."/>
            <person name="Wang H."/>
            <person name="Zhou H."/>
            <person name="Yim W.C."/>
            <person name="Priest H.D."/>
            <person name="Zheng C."/>
            <person name="Woodhouse M."/>
            <person name="Edger P.P."/>
            <person name="Guyot R."/>
            <person name="Guo H.B."/>
            <person name="Guo H."/>
            <person name="Zheng G."/>
            <person name="Singh R."/>
            <person name="Sharma A."/>
            <person name="Min X."/>
            <person name="Zheng Y."/>
            <person name="Lee H."/>
            <person name="Gurtowski J."/>
            <person name="Sedlazeck F.J."/>
            <person name="Harkess A."/>
            <person name="McKain M.R."/>
            <person name="Liao Z."/>
            <person name="Fang J."/>
            <person name="Liu J."/>
            <person name="Zhang X."/>
            <person name="Zhang Q."/>
            <person name="Hu W."/>
            <person name="Qin Y."/>
            <person name="Wang K."/>
            <person name="Chen L.Y."/>
            <person name="Shirley N."/>
            <person name="Lin Y.R."/>
            <person name="Liu L.Y."/>
            <person name="Hernandez A.G."/>
            <person name="Wright C.L."/>
            <person name="Bulone V."/>
            <person name="Tuskan G.A."/>
            <person name="Heath K."/>
            <person name="Zee F."/>
            <person name="Moore P.H."/>
            <person name="Sunkar R."/>
            <person name="Leebens-Mack J.H."/>
            <person name="Mockler T."/>
            <person name="Bennetzen J.L."/>
            <person name="Freeling M."/>
            <person name="Sankoff D."/>
            <person name="Paterson A.H."/>
            <person name="Zhu X."/>
            <person name="Yang X."/>
            <person name="Smith J.A."/>
            <person name="Cushman J.C."/>
            <person name="Paull R.E."/>
            <person name="Yu Q."/>
        </authorList>
    </citation>
    <scope>NUCLEOTIDE SEQUENCE [LARGE SCALE GENOMIC DNA]</scope>
    <source>
        <strain evidence="12">cv. F153</strain>
    </source>
</reference>
<evidence type="ECO:0000313" key="13">
    <source>
        <dbReference type="RefSeq" id="XP_020079727.1"/>
    </source>
</evidence>
<feature type="compositionally biased region" description="Acidic residues" evidence="6">
    <location>
        <begin position="388"/>
        <end position="451"/>
    </location>
</feature>
<dbReference type="GO" id="GO:0008270">
    <property type="term" value="F:zinc ion binding"/>
    <property type="evidence" value="ECO:0007669"/>
    <property type="project" value="UniProtKB-KW"/>
</dbReference>
<evidence type="ECO:0000256" key="6">
    <source>
        <dbReference type="SAM" id="MobiDB-lite"/>
    </source>
</evidence>
<evidence type="ECO:0000259" key="9">
    <source>
        <dbReference type="PROSITE" id="PS50829"/>
    </source>
</evidence>
<dbReference type="Pfam" id="PF03126">
    <property type="entry name" value="Plus-3"/>
    <property type="match status" value="1"/>
</dbReference>
<dbReference type="CDD" id="cd10567">
    <property type="entry name" value="SWIB-MDM2_like"/>
    <property type="match status" value="1"/>
</dbReference>
<accession>A0A6P5E9Q7</accession>
<feature type="domain" description="C3H1-type" evidence="8">
    <location>
        <begin position="1880"/>
        <end position="1902"/>
    </location>
</feature>
<dbReference type="SUPFAM" id="SSF57903">
    <property type="entry name" value="FYVE/PHD zinc finger"/>
    <property type="match status" value="1"/>
</dbReference>
<dbReference type="PANTHER" id="PTHR46695:SF5">
    <property type="entry name" value="RNA POLYMERASE-ASSOCIATED PROTEIN RTF1 HOMOLOG"/>
    <property type="match status" value="1"/>
</dbReference>
<feature type="region of interest" description="Disordered" evidence="6">
    <location>
        <begin position="1371"/>
        <end position="1399"/>
    </location>
</feature>
<feature type="region of interest" description="Disordered" evidence="6">
    <location>
        <begin position="194"/>
        <end position="290"/>
    </location>
</feature>
<feature type="compositionally biased region" description="Acidic residues" evidence="6">
    <location>
        <begin position="132"/>
        <end position="150"/>
    </location>
</feature>
<keyword evidence="3 5" id="KW-0862">Zinc</keyword>
<sequence length="1903" mass="205155">MEEEALGEVPDALGAHQSPAADPPLPPREAEGGGGAAAPQCEPTGEGDAAADDPRPVPAPGPDSAGSEEEARECRGGDGAAGEEDEKMHGDANAVVFGDGDGGGGDALSGEGAEMDGRANSAAAEGAGAGAVEEEADTEFGDAVGEEDAEMGERLPDSAAAEAEVDGAAEEEATPMDECPDTVAAVAVEEEAVNMGEVPNTAATGDKVGEQDDAMGEEAAEVAENKESPEYPNLVPFVATETGEEEAEKTKEVPDAAADETVEEEAADINEVSDTATGETVEEEAAMNGVVDTMVDETVEEEAANMNEVLDPAVNETVEEEATNMNEISDAAADGDDGGRPDSDFGEGNAQIDTCPDSAAAPTGNYVVEEDAAQMDECPRMDAAAANADEDVEEEDAAASADEAMEEEDAAASADEAVEEEDAAASADDAAEEEDAAASADDAAEEEDADMNEVPNTATAASDGGDGEEETQIEECPDSAVAATDEAEEEAAQMDDGDDEPPPVVVRRGGGRRKRGRQPRAQVARTPGKRKEKDGEEVCFICFDGGDLVVCDRRGCPKVYHPSCVNRDEAFFRAKGRWNCGWHICSNCEKSAHFMCFTCTFSLCKGCAKDAEFLCVRGSKGFCQTCFGTVMLIEQKEQGNETMDGVDFDDKNSWEHLFKDYWLDLKGKLSLTFDELCATKARQKGSIVSVPDEESSDDACGTHGDRRENNSDSSLGHRNEITVSRKRKKKRSMSPAKSPAREDGSMKKGSIRTFSRQKKAKKLRKQTTYNEEPAKEAEESAGTSTSENINWASNELLDFVAHMKDGDRSALSQFDVQALLLEYIKQKNLRDPRRKSQIVCDSLLQNLFGKPRVGHFEMLKLLESHFLTNEASPVDTDENQGGVVDPDPNQVAAEGSSGGSTMVGSDKRRKSRKRSERGPQTNLDEYAAIDVHNINLLYLRRNLVEELADDIDTFDEKVVGSFVRIRISGTGQRQDIYRLVQVVGTGKAAGKYKSGKRMTDVTVEILNLDKKESITIDILSNQDFTEEECKRLRQSIKCGFIGRLTVGEVQEKSRILQPVKVSDWIESEKLRLSHLRDRASDMGKRKELRECVEKLQLLSTPEERIRRLNEIPEIHVDPKMDPDYESPEEVEADEKRDSFNRRRDFFLRRGKELPSPISSESRVGARRNSKFNWESNRTTSTEVESPTTLIDKANEYSGDKDFHQTSNLETPKSGVDKNIVEVNLNNKQHGQLSSTLTQTPATGASTPLNINESEKIWHYVDPSGKIQGPFSMIQLRKWNTTGYFPPNLRIWKNSERQEDCILLSDALAGKFEKDLSELEPQRSSSSQSNVVTTKSILEGGLRGVNNQSNESYSATGVNELAKVERVGFTSSAGEASKDANSNNSLRQWQGQTDPRSLVLSPRAPYASQPYQSVQPGYASSDQLASNLRNLVALPQHSSNLNVSVVQGSTIKQPAIGEPQSIGNPQNQSKIDGPGNIYASSLDKDPELPPRDERLAVSGVSNVDSVVGPAFGYLSVPSSVSLQGDSLNRSSTLLAEADSVDNRMGSFFNSHTGSTPAPDNAISEAGQSTVHHLRESSLKENFVDTNPTYPPAEPLSEKSNAQQPESSFSIPQPVMNPCNFVAPNAINIQQQMALQTTTMQSGNTPTEPTLPPNSNFMPTANTQNVGWAMLPQNGNASSAQAQGNNNMNYGAPMQGNPNMVGLVPGQANMNMAWGTPAQGVTNFNNMGLAPPLPPGPPPQTNTMVTTGWVAPPSQGSNQAMNMAWVPQGQGSANPTTFWTPAMQGNPANTWGAFPQGNTNPFPMWIPPTMGNPNHNIGWAAPPQGNNMVPNPSSVSGQGNMNMNWNQPNANPSNWGTQQATDSGARAPWNMAPAQLGHRAGVCKYHEYGHCKKGASCNYLHPPKN</sequence>
<dbReference type="InterPro" id="IPR019835">
    <property type="entry name" value="SWIB_domain"/>
</dbReference>
<dbReference type="InterPro" id="IPR013083">
    <property type="entry name" value="Znf_RING/FYVE/PHD"/>
</dbReference>
<feature type="region of interest" description="Disordered" evidence="6">
    <location>
        <begin position="1"/>
        <end position="180"/>
    </location>
</feature>
<proteinExistence type="predicted"/>
<evidence type="ECO:0000259" key="7">
    <source>
        <dbReference type="PROSITE" id="PS50016"/>
    </source>
</evidence>
<evidence type="ECO:0000256" key="3">
    <source>
        <dbReference type="ARBA" id="ARBA00022833"/>
    </source>
</evidence>
<feature type="compositionally biased region" description="Basic residues" evidence="6">
    <location>
        <begin position="509"/>
        <end position="518"/>
    </location>
</feature>
<dbReference type="PROSITE" id="PS50016">
    <property type="entry name" value="ZF_PHD_2"/>
    <property type="match status" value="1"/>
</dbReference>
<dbReference type="SMART" id="SM00249">
    <property type="entry name" value="PHD"/>
    <property type="match status" value="1"/>
</dbReference>
<feature type="region of interest" description="Disordered" evidence="6">
    <location>
        <begin position="1454"/>
        <end position="1488"/>
    </location>
</feature>
<feature type="compositionally biased region" description="Polar residues" evidence="6">
    <location>
        <begin position="1460"/>
        <end position="1469"/>
    </location>
</feature>
<feature type="region of interest" description="Disordered" evidence="6">
    <location>
        <begin position="872"/>
        <end position="921"/>
    </location>
</feature>
<dbReference type="InterPro" id="IPR003169">
    <property type="entry name" value="GYF"/>
</dbReference>
<evidence type="ECO:0000259" key="8">
    <source>
        <dbReference type="PROSITE" id="PS50103"/>
    </source>
</evidence>
<feature type="zinc finger region" description="C3H1-type" evidence="5">
    <location>
        <begin position="1880"/>
        <end position="1902"/>
    </location>
</feature>
<dbReference type="SMART" id="SM00356">
    <property type="entry name" value="ZnF_C3H1"/>
    <property type="match status" value="1"/>
</dbReference>
<feature type="compositionally biased region" description="Acidic residues" evidence="6">
    <location>
        <begin position="465"/>
        <end position="477"/>
    </location>
</feature>
<keyword evidence="12" id="KW-1185">Reference proteome</keyword>
<dbReference type="PROSITE" id="PS51925">
    <property type="entry name" value="SWIB_MDM2"/>
    <property type="match status" value="1"/>
</dbReference>
<dbReference type="Gene3D" id="3.90.70.200">
    <property type="entry name" value="Plus-3 domain"/>
    <property type="match status" value="1"/>
</dbReference>
<feature type="compositionally biased region" description="Basic and acidic residues" evidence="6">
    <location>
        <begin position="1571"/>
        <end position="1581"/>
    </location>
</feature>
<dbReference type="InterPro" id="IPR000571">
    <property type="entry name" value="Znf_CCCH"/>
</dbReference>
<dbReference type="SUPFAM" id="SSF47592">
    <property type="entry name" value="SWIB/MDM2 domain"/>
    <property type="match status" value="1"/>
</dbReference>
<dbReference type="CDD" id="cd00072">
    <property type="entry name" value="GYF"/>
    <property type="match status" value="1"/>
</dbReference>
<feature type="compositionally biased region" description="Polar residues" evidence="6">
    <location>
        <begin position="1596"/>
        <end position="1607"/>
    </location>
</feature>
<feature type="compositionally biased region" description="Basic residues" evidence="6">
    <location>
        <begin position="755"/>
        <end position="765"/>
    </location>
</feature>
<dbReference type="InterPro" id="IPR003121">
    <property type="entry name" value="SWIB_MDM2_domain"/>
</dbReference>
<dbReference type="SMART" id="SM00151">
    <property type="entry name" value="SWIB"/>
    <property type="match status" value="1"/>
</dbReference>
<evidence type="ECO:0000256" key="4">
    <source>
        <dbReference type="ARBA" id="ARBA00023125"/>
    </source>
</evidence>
<dbReference type="InterPro" id="IPR001965">
    <property type="entry name" value="Znf_PHD"/>
</dbReference>
<dbReference type="RefSeq" id="XP_020079727.1">
    <property type="nucleotide sequence ID" value="XM_020224138.1"/>
</dbReference>
<feature type="region of interest" description="Disordered" evidence="6">
    <location>
        <begin position="1547"/>
        <end position="1607"/>
    </location>
</feature>
<dbReference type="PANTHER" id="PTHR46695">
    <property type="entry name" value="ZINC FINGER CCCH DOMAIN-CONTAINING PROTEIN 44-RELATED"/>
    <property type="match status" value="1"/>
</dbReference>
<dbReference type="FunFam" id="3.90.70.200:FF:000002">
    <property type="entry name" value="Zinc finger CCCH domain-containing protein 19"/>
    <property type="match status" value="1"/>
</dbReference>
<organism evidence="12 13">
    <name type="scientific">Ananas comosus</name>
    <name type="common">Pineapple</name>
    <name type="synonym">Ananas ananas</name>
    <dbReference type="NCBI Taxonomy" id="4615"/>
    <lineage>
        <taxon>Eukaryota</taxon>
        <taxon>Viridiplantae</taxon>
        <taxon>Streptophyta</taxon>
        <taxon>Embryophyta</taxon>
        <taxon>Tracheophyta</taxon>
        <taxon>Spermatophyta</taxon>
        <taxon>Magnoliopsida</taxon>
        <taxon>Liliopsida</taxon>
        <taxon>Poales</taxon>
        <taxon>Bromeliaceae</taxon>
        <taxon>Bromelioideae</taxon>
        <taxon>Ananas</taxon>
    </lineage>
</organism>
<dbReference type="SUPFAM" id="SSF159042">
    <property type="entry name" value="Plus3-like"/>
    <property type="match status" value="1"/>
</dbReference>
<dbReference type="InterPro" id="IPR035445">
    <property type="entry name" value="GYF-like_dom_sf"/>
</dbReference>
<reference evidence="13" key="2">
    <citation type="submission" date="2025-08" db="UniProtKB">
        <authorList>
            <consortium name="RefSeq"/>
        </authorList>
    </citation>
    <scope>IDENTIFICATION</scope>
    <source>
        <tissue evidence="13">Leaf</tissue>
    </source>
</reference>
<dbReference type="SUPFAM" id="SSF55277">
    <property type="entry name" value="GYF domain"/>
    <property type="match status" value="1"/>
</dbReference>
<feature type="compositionally biased region" description="Basic and acidic residues" evidence="6">
    <location>
        <begin position="703"/>
        <end position="720"/>
    </location>
</feature>
<feature type="domain" description="DM2" evidence="11">
    <location>
        <begin position="785"/>
        <end position="868"/>
    </location>
</feature>
<dbReference type="InterPro" id="IPR036128">
    <property type="entry name" value="Plus3-like_sf"/>
</dbReference>
<dbReference type="PROSITE" id="PS51360">
    <property type="entry name" value="PLUS3"/>
    <property type="match status" value="1"/>
</dbReference>
<dbReference type="InterPro" id="IPR036885">
    <property type="entry name" value="SWIB_MDM2_dom_sf"/>
</dbReference>
<feature type="compositionally biased region" description="Polar residues" evidence="6">
    <location>
        <begin position="1547"/>
        <end position="1556"/>
    </location>
</feature>
<evidence type="ECO:0000313" key="12">
    <source>
        <dbReference type="Proteomes" id="UP000515123"/>
    </source>
</evidence>